<dbReference type="PANTHER" id="PTHR43420:SF44">
    <property type="entry name" value="ACETYLTRANSFERASE YPEA"/>
    <property type="match status" value="1"/>
</dbReference>
<evidence type="ECO:0000259" key="6">
    <source>
        <dbReference type="PROSITE" id="PS51186"/>
    </source>
</evidence>
<name>A0A0P6SHU9_9STRE</name>
<keyword evidence="3 7" id="KW-0808">Transferase</keyword>
<dbReference type="SUPFAM" id="SSF55729">
    <property type="entry name" value="Acyl-CoA N-acyltransferases (Nat)"/>
    <property type="match status" value="1"/>
</dbReference>
<proteinExistence type="inferred from homology"/>
<gene>
    <name evidence="7" type="ORF">AKK44_08120</name>
</gene>
<keyword evidence="2 5" id="KW-0963">Cytoplasm</keyword>
<evidence type="ECO:0000256" key="1">
    <source>
        <dbReference type="ARBA" id="ARBA00005395"/>
    </source>
</evidence>
<evidence type="ECO:0000256" key="2">
    <source>
        <dbReference type="ARBA" id="ARBA00022490"/>
    </source>
</evidence>
<dbReference type="InterPro" id="IPR000182">
    <property type="entry name" value="GNAT_dom"/>
</dbReference>
<dbReference type="InterPro" id="IPR006464">
    <property type="entry name" value="AcTrfase_RimI/Ard1"/>
</dbReference>
<dbReference type="EC" id="2.3.1.266" evidence="5"/>
<reference evidence="7 8" key="1">
    <citation type="submission" date="2015-08" db="EMBL/GenBank/DDBJ databases">
        <title>Genome sequence of Streptococcus phocae subsp. phocae ATCC 51973T isolated from liver specimen obtained from seal.</title>
        <authorList>
            <person name="Avendano-Herrera R."/>
        </authorList>
    </citation>
    <scope>NUCLEOTIDE SEQUENCE [LARGE SCALE GENOMIC DNA]</scope>
    <source>
        <strain evidence="7 8">ATCC 51973</strain>
    </source>
</reference>
<dbReference type="GO" id="GO:0008999">
    <property type="term" value="F:protein-N-terminal-alanine acetyltransferase activity"/>
    <property type="evidence" value="ECO:0007669"/>
    <property type="project" value="UniProtKB-EC"/>
</dbReference>
<dbReference type="InterPro" id="IPR050680">
    <property type="entry name" value="YpeA/RimI_acetyltransf"/>
</dbReference>
<dbReference type="PANTHER" id="PTHR43420">
    <property type="entry name" value="ACETYLTRANSFERASE"/>
    <property type="match status" value="1"/>
</dbReference>
<dbReference type="RefSeq" id="WP_054279264.1">
    <property type="nucleotide sequence ID" value="NZ_LHQM01000051.1"/>
</dbReference>
<accession>A0A0P6SHU9</accession>
<dbReference type="Pfam" id="PF13508">
    <property type="entry name" value="Acetyltransf_7"/>
    <property type="match status" value="1"/>
</dbReference>
<dbReference type="PROSITE" id="PS51186">
    <property type="entry name" value="GNAT"/>
    <property type="match status" value="1"/>
</dbReference>
<comment type="subcellular location">
    <subcellularLocation>
        <location evidence="5">Cytoplasm</location>
    </subcellularLocation>
</comment>
<sequence length="141" mass="16274">MKNIQKQALGVFQVLSAVYERSPWSLEQISADMQQDQVDYFTIYDQEQMIGFLAIQYLLGEIEITNIAVLPTYQGQGIASQLLKQLDSSLGPIFLEVRQSNEKAQRLYARHGFEIVGERKEYYHNPVETALIMKREGKNDR</sequence>
<dbReference type="AlphaFoldDB" id="A0A0P6SHU9"/>
<dbReference type="Proteomes" id="UP000049578">
    <property type="component" value="Unassembled WGS sequence"/>
</dbReference>
<evidence type="ECO:0000256" key="3">
    <source>
        <dbReference type="ARBA" id="ARBA00022679"/>
    </source>
</evidence>
<organism evidence="7 8">
    <name type="scientific">Streptococcus phocae</name>
    <dbReference type="NCBI Taxonomy" id="119224"/>
    <lineage>
        <taxon>Bacteria</taxon>
        <taxon>Bacillati</taxon>
        <taxon>Bacillota</taxon>
        <taxon>Bacilli</taxon>
        <taxon>Lactobacillales</taxon>
        <taxon>Streptococcaceae</taxon>
        <taxon>Streptococcus</taxon>
    </lineage>
</organism>
<comment type="function">
    <text evidence="5">Acetylates the N-terminal alanine of ribosomal protein bS18.</text>
</comment>
<comment type="caution">
    <text evidence="7">The sequence shown here is derived from an EMBL/GenBank/DDBJ whole genome shotgun (WGS) entry which is preliminary data.</text>
</comment>
<dbReference type="GO" id="GO:0005737">
    <property type="term" value="C:cytoplasm"/>
    <property type="evidence" value="ECO:0007669"/>
    <property type="project" value="UniProtKB-SubCell"/>
</dbReference>
<keyword evidence="8" id="KW-1185">Reference proteome</keyword>
<dbReference type="InterPro" id="IPR016181">
    <property type="entry name" value="Acyl_CoA_acyltransferase"/>
</dbReference>
<dbReference type="EMBL" id="LHQM01000051">
    <property type="protein sequence ID" value="KPJ21761.1"/>
    <property type="molecule type" value="Genomic_DNA"/>
</dbReference>
<comment type="similarity">
    <text evidence="1 5">Belongs to the acetyltransferase family. RimI subfamily.</text>
</comment>
<evidence type="ECO:0000313" key="8">
    <source>
        <dbReference type="Proteomes" id="UP000049578"/>
    </source>
</evidence>
<dbReference type="Gene3D" id="3.40.630.30">
    <property type="match status" value="1"/>
</dbReference>
<comment type="catalytic activity">
    <reaction evidence="5">
        <text>N-terminal L-alanyl-[ribosomal protein bS18] + acetyl-CoA = N-terminal N(alpha)-acetyl-L-alanyl-[ribosomal protein bS18] + CoA + H(+)</text>
        <dbReference type="Rhea" id="RHEA:43756"/>
        <dbReference type="Rhea" id="RHEA-COMP:10676"/>
        <dbReference type="Rhea" id="RHEA-COMP:10677"/>
        <dbReference type="ChEBI" id="CHEBI:15378"/>
        <dbReference type="ChEBI" id="CHEBI:57287"/>
        <dbReference type="ChEBI" id="CHEBI:57288"/>
        <dbReference type="ChEBI" id="CHEBI:64718"/>
        <dbReference type="ChEBI" id="CHEBI:83683"/>
        <dbReference type="EC" id="2.3.1.266"/>
    </reaction>
</comment>
<dbReference type="NCBIfam" id="TIGR01575">
    <property type="entry name" value="rimI"/>
    <property type="match status" value="1"/>
</dbReference>
<dbReference type="PATRIC" id="fig|119224.3.peg.1464"/>
<feature type="domain" description="N-acetyltransferase" evidence="6">
    <location>
        <begin position="1"/>
        <end position="138"/>
    </location>
</feature>
<dbReference type="CDD" id="cd04301">
    <property type="entry name" value="NAT_SF"/>
    <property type="match status" value="1"/>
</dbReference>
<evidence type="ECO:0000256" key="5">
    <source>
        <dbReference type="RuleBase" id="RU363094"/>
    </source>
</evidence>
<evidence type="ECO:0000313" key="7">
    <source>
        <dbReference type="EMBL" id="KPJ21761.1"/>
    </source>
</evidence>
<dbReference type="STRING" id="119224.AKK44_08120"/>
<keyword evidence="4" id="KW-0012">Acyltransferase</keyword>
<evidence type="ECO:0000256" key="4">
    <source>
        <dbReference type="ARBA" id="ARBA00023315"/>
    </source>
</evidence>
<protein>
    <recommendedName>
        <fullName evidence="5">[Ribosomal protein bS18]-alanine N-acetyltransferase</fullName>
        <ecNumber evidence="5">2.3.1.266</ecNumber>
    </recommendedName>
</protein>